<gene>
    <name evidence="3" type="ORF">IFR04_000456</name>
</gene>
<keyword evidence="4" id="KW-1185">Reference proteome</keyword>
<evidence type="ECO:0000256" key="1">
    <source>
        <dbReference type="SAM" id="Phobius"/>
    </source>
</evidence>
<evidence type="ECO:0000313" key="3">
    <source>
        <dbReference type="EMBL" id="KAG4426273.1"/>
    </source>
</evidence>
<dbReference type="Proteomes" id="UP000664132">
    <property type="component" value="Unassembled WGS sequence"/>
</dbReference>
<feature type="signal peptide" evidence="2">
    <location>
        <begin position="1"/>
        <end position="22"/>
    </location>
</feature>
<feature type="transmembrane region" description="Helical" evidence="1">
    <location>
        <begin position="298"/>
        <end position="316"/>
    </location>
</feature>
<keyword evidence="1" id="KW-1133">Transmembrane helix</keyword>
<comment type="caution">
    <text evidence="3">The sequence shown here is derived from an EMBL/GenBank/DDBJ whole genome shotgun (WGS) entry which is preliminary data.</text>
</comment>
<dbReference type="OrthoDB" id="3535164at2759"/>
<proteinExistence type="predicted"/>
<keyword evidence="1" id="KW-0812">Transmembrane</keyword>
<sequence length="339" mass="36743">MFVKTLLTSLSLANGLVRLAGADSSGVITSTRIFSNVEGGEPLTLVTTITASATALAPLPPGVFLATIPANHAPPAVYTRTSSGLPPGVFVTTIPAVYTLSSELPTTTITTTNLVTSTLTVTKPADTITVHISDVNTKPSLVTGMCYWGQGGVAIPCTYTTSNIPSNISPTAIYASNNDTRTNGSQVITSTPSSAAISNRGNPIKFLVDGVKYLASRDALEPAHVDWDKLDNATRNDNTSEPEFDKYRDEYGVHWTKCDHVPVLRGPLAMAVLFFLHSIVIHFRWNKPSRNQNHNARLVIFFMAFWGVAFPAFVYIEIYTSVNSAWRNCIPDPNRTYPY</sequence>
<feature type="chain" id="PRO_5034017846" evidence="2">
    <location>
        <begin position="23"/>
        <end position="339"/>
    </location>
</feature>
<dbReference type="AlphaFoldDB" id="A0A8H7WKD9"/>
<protein>
    <submittedName>
        <fullName evidence="3">Uncharacterized protein</fullName>
    </submittedName>
</protein>
<evidence type="ECO:0000256" key="2">
    <source>
        <dbReference type="SAM" id="SignalP"/>
    </source>
</evidence>
<name>A0A8H7WKD9_9HELO</name>
<keyword evidence="1" id="KW-0472">Membrane</keyword>
<reference evidence="3" key="1">
    <citation type="submission" date="2021-02" db="EMBL/GenBank/DDBJ databases">
        <title>Genome sequence Cadophora malorum strain M34.</title>
        <authorList>
            <person name="Stefanovic E."/>
            <person name="Vu D."/>
            <person name="Scully C."/>
            <person name="Dijksterhuis J."/>
            <person name="Roader J."/>
            <person name="Houbraken J."/>
        </authorList>
    </citation>
    <scope>NUCLEOTIDE SEQUENCE</scope>
    <source>
        <strain evidence="3">M34</strain>
    </source>
</reference>
<keyword evidence="2" id="KW-0732">Signal</keyword>
<organism evidence="3 4">
    <name type="scientific">Cadophora malorum</name>
    <dbReference type="NCBI Taxonomy" id="108018"/>
    <lineage>
        <taxon>Eukaryota</taxon>
        <taxon>Fungi</taxon>
        <taxon>Dikarya</taxon>
        <taxon>Ascomycota</taxon>
        <taxon>Pezizomycotina</taxon>
        <taxon>Leotiomycetes</taxon>
        <taxon>Helotiales</taxon>
        <taxon>Ploettnerulaceae</taxon>
        <taxon>Cadophora</taxon>
    </lineage>
</organism>
<accession>A0A8H7WKD9</accession>
<dbReference type="EMBL" id="JAFJYH010000003">
    <property type="protein sequence ID" value="KAG4426273.1"/>
    <property type="molecule type" value="Genomic_DNA"/>
</dbReference>
<feature type="transmembrane region" description="Helical" evidence="1">
    <location>
        <begin position="268"/>
        <end position="286"/>
    </location>
</feature>
<evidence type="ECO:0000313" key="4">
    <source>
        <dbReference type="Proteomes" id="UP000664132"/>
    </source>
</evidence>